<dbReference type="FunFam" id="1.20.58.340:FF:000006">
    <property type="entry name" value="CorA family metal ion transporter"/>
    <property type="match status" value="1"/>
</dbReference>
<dbReference type="InterPro" id="IPR045861">
    <property type="entry name" value="CorA_cytoplasmic_dom"/>
</dbReference>
<dbReference type="AlphaFoldDB" id="A0A232M681"/>
<sequence>MSDSPKSEESQTRFSTPVPELDDHRFQLPSCPLMEGTADVPQGQQTTAQPQVRRPEPMGRSDLLQVQDALRDAGPISRDFEHAIVDDDRSTRDIDCFARCLSTGSLRRSRRRSRNQQQDITPQSREGSVSERSSSPPNSVEAFADPRRRERANTLESYAASDIDAILQQTVSGGSLHRRPTCSNASLIRPDQGEVRIEVGDNTAARQYEELGRIPVIDYEELEEFVALTRKPKTAATSRRNNSVSSQSRNQRVFHDLRPRNLAPPVPQIVMHTSSPERSSISESSSGHAAKGDEWCSKTVDEKKLLDSLQNENEPTRFSFFSSECQSTVHAAELGDLVLPEDTFRDLFELGPEGGVWWLDVVNPTEAELGALSRAFSIHPLTAEDIMTQEAREKVELFRQYYFVCFRTFYQMDKTCERFLEPVNLYMVVYRDGVLTFSFTENPHAANVRKRIGKLRDYVSLSSDWICYAMIDDIVDSFGPVIREVEIESEAIEDHVFIARVDEIELFLPRIGQLRKKVMTLMRLLGGKADVIKGFSKRCNEQYSVTPRGDIGLYLGDIQDHVVTMMSNLGHFEKMLSRSHSNYLAQLNVNNLILGNHVNKVLSKVTLIASLLVPMNLICGLWGMNVPVPGRETQGLGWFLGIVGFIGFIILLSTFIARRCKLV</sequence>
<keyword evidence="5 7" id="KW-0472">Membrane</keyword>
<dbReference type="PANTHER" id="PTHR21535">
    <property type="entry name" value="MAGNESIUM AND COBALT TRANSPORT PROTEIN/MITOCHONDRIAL IMPORT INNER MEMBRANE TRANSLOCASE SUBUNIT TIM8"/>
    <property type="match status" value="1"/>
</dbReference>
<evidence type="ECO:0000256" key="6">
    <source>
        <dbReference type="SAM" id="MobiDB-lite"/>
    </source>
</evidence>
<evidence type="ECO:0008006" key="10">
    <source>
        <dbReference type="Google" id="ProtNLM"/>
    </source>
</evidence>
<evidence type="ECO:0000256" key="3">
    <source>
        <dbReference type="ARBA" id="ARBA00022692"/>
    </source>
</evidence>
<dbReference type="Pfam" id="PF01544">
    <property type="entry name" value="CorA"/>
    <property type="match status" value="1"/>
</dbReference>
<dbReference type="Gene3D" id="1.20.58.340">
    <property type="entry name" value="Magnesium transport protein CorA, transmembrane region"/>
    <property type="match status" value="2"/>
</dbReference>
<dbReference type="InterPro" id="IPR002523">
    <property type="entry name" value="MgTranspt_CorA/ZnTranspt_ZntB"/>
</dbReference>
<dbReference type="FunFam" id="3.30.460.20:FF:000002">
    <property type="entry name" value="Cora family metal ion transporter"/>
    <property type="match status" value="1"/>
</dbReference>
<comment type="caution">
    <text evidence="8">The sequence shown here is derived from an EMBL/GenBank/DDBJ whole genome shotgun (WGS) entry which is preliminary data.</text>
</comment>
<dbReference type="OrthoDB" id="29879at2759"/>
<evidence type="ECO:0000313" key="8">
    <source>
        <dbReference type="EMBL" id="OXV11899.1"/>
    </source>
</evidence>
<feature type="transmembrane region" description="Helical" evidence="7">
    <location>
        <begin position="636"/>
        <end position="657"/>
    </location>
</feature>
<dbReference type="CDD" id="cd12829">
    <property type="entry name" value="Alr1p-like"/>
    <property type="match status" value="1"/>
</dbReference>
<feature type="transmembrane region" description="Helical" evidence="7">
    <location>
        <begin position="605"/>
        <end position="624"/>
    </location>
</feature>
<accession>A0A232M681</accession>
<dbReference type="GO" id="GO:0005886">
    <property type="term" value="C:plasma membrane"/>
    <property type="evidence" value="ECO:0007669"/>
    <property type="project" value="TreeGrafter"/>
</dbReference>
<dbReference type="InterPro" id="IPR044089">
    <property type="entry name" value="Alr1-like"/>
</dbReference>
<keyword evidence="3 7" id="KW-0812">Transmembrane</keyword>
<dbReference type="GO" id="GO:0010961">
    <property type="term" value="P:intracellular magnesium ion homeostasis"/>
    <property type="evidence" value="ECO:0007669"/>
    <property type="project" value="TreeGrafter"/>
</dbReference>
<gene>
    <name evidence="8" type="ORF">Egran_00342</name>
</gene>
<organism evidence="8 9">
    <name type="scientific">Elaphomyces granulatus</name>
    <dbReference type="NCBI Taxonomy" id="519963"/>
    <lineage>
        <taxon>Eukaryota</taxon>
        <taxon>Fungi</taxon>
        <taxon>Dikarya</taxon>
        <taxon>Ascomycota</taxon>
        <taxon>Pezizomycotina</taxon>
        <taxon>Eurotiomycetes</taxon>
        <taxon>Eurotiomycetidae</taxon>
        <taxon>Eurotiales</taxon>
        <taxon>Elaphomycetaceae</taxon>
        <taxon>Elaphomyces</taxon>
    </lineage>
</organism>
<name>A0A232M681_9EURO</name>
<feature type="region of interest" description="Disordered" evidence="6">
    <location>
        <begin position="272"/>
        <end position="294"/>
    </location>
</feature>
<dbReference type="SUPFAM" id="SSF144083">
    <property type="entry name" value="Magnesium transport protein CorA, transmembrane region"/>
    <property type="match status" value="1"/>
</dbReference>
<dbReference type="PANTHER" id="PTHR21535:SF55">
    <property type="entry name" value="MAGNESIUM TRANSPORTER ALR1-RELATED"/>
    <property type="match status" value="1"/>
</dbReference>
<evidence type="ECO:0000313" key="9">
    <source>
        <dbReference type="Proteomes" id="UP000243515"/>
    </source>
</evidence>
<evidence type="ECO:0000256" key="5">
    <source>
        <dbReference type="ARBA" id="ARBA00023136"/>
    </source>
</evidence>
<comment type="similarity">
    <text evidence="2">Belongs to the CorA metal ion transporter (MIT) (TC 1.A.35) family.</text>
</comment>
<feature type="region of interest" description="Disordered" evidence="6">
    <location>
        <begin position="107"/>
        <end position="148"/>
    </location>
</feature>
<dbReference type="Proteomes" id="UP000243515">
    <property type="component" value="Unassembled WGS sequence"/>
</dbReference>
<comment type="subcellular location">
    <subcellularLocation>
        <location evidence="1">Membrane</location>
        <topology evidence="1">Multi-pass membrane protein</topology>
    </subcellularLocation>
</comment>
<feature type="compositionally biased region" description="Low complexity" evidence="6">
    <location>
        <begin position="124"/>
        <end position="140"/>
    </location>
</feature>
<evidence type="ECO:0000256" key="7">
    <source>
        <dbReference type="SAM" id="Phobius"/>
    </source>
</evidence>
<evidence type="ECO:0000256" key="4">
    <source>
        <dbReference type="ARBA" id="ARBA00022989"/>
    </source>
</evidence>
<dbReference type="InterPro" id="IPR045863">
    <property type="entry name" value="CorA_TM1_TM2"/>
</dbReference>
<dbReference type="GO" id="GO:0015095">
    <property type="term" value="F:magnesium ion transmembrane transporter activity"/>
    <property type="evidence" value="ECO:0007669"/>
    <property type="project" value="InterPro"/>
</dbReference>
<dbReference type="Gene3D" id="3.30.460.20">
    <property type="entry name" value="CorA soluble domain-like"/>
    <property type="match status" value="1"/>
</dbReference>
<protein>
    <recommendedName>
        <fullName evidence="10">CorA family metal ion transporter</fullName>
    </recommendedName>
</protein>
<proteinExistence type="inferred from homology"/>
<dbReference type="SUPFAM" id="SSF143865">
    <property type="entry name" value="CorA soluble domain-like"/>
    <property type="match status" value="1"/>
</dbReference>
<keyword evidence="9" id="KW-1185">Reference proteome</keyword>
<evidence type="ECO:0000256" key="1">
    <source>
        <dbReference type="ARBA" id="ARBA00004141"/>
    </source>
</evidence>
<feature type="compositionally biased region" description="Basic and acidic residues" evidence="6">
    <location>
        <begin position="1"/>
        <end position="11"/>
    </location>
</feature>
<reference evidence="8 9" key="1">
    <citation type="journal article" date="2015" name="Environ. Microbiol.">
        <title>Metagenome sequence of Elaphomyces granulatus from sporocarp tissue reveals Ascomycota ectomycorrhizal fingerprints of genome expansion and a Proteobacteria-rich microbiome.</title>
        <authorList>
            <person name="Quandt C.A."/>
            <person name="Kohler A."/>
            <person name="Hesse C.N."/>
            <person name="Sharpton T.J."/>
            <person name="Martin F."/>
            <person name="Spatafora J.W."/>
        </authorList>
    </citation>
    <scope>NUCLEOTIDE SEQUENCE [LARGE SCALE GENOMIC DNA]</scope>
    <source>
        <strain evidence="8 9">OSC145934</strain>
    </source>
</reference>
<keyword evidence="4 7" id="KW-1133">Transmembrane helix</keyword>
<feature type="region of interest" description="Disordered" evidence="6">
    <location>
        <begin position="1"/>
        <end position="59"/>
    </location>
</feature>
<feature type="compositionally biased region" description="Low complexity" evidence="6">
    <location>
        <begin position="274"/>
        <end position="286"/>
    </location>
</feature>
<evidence type="ECO:0000256" key="2">
    <source>
        <dbReference type="ARBA" id="ARBA00009765"/>
    </source>
</evidence>
<dbReference type="EMBL" id="NPHW01002235">
    <property type="protein sequence ID" value="OXV11899.1"/>
    <property type="molecule type" value="Genomic_DNA"/>
</dbReference>